<dbReference type="InterPro" id="IPR040079">
    <property type="entry name" value="Glutathione_S-Trfase"/>
</dbReference>
<dbReference type="PANTHER" id="PTHR44051">
    <property type="entry name" value="GLUTATHIONE S-TRANSFERASE-RELATED"/>
    <property type="match status" value="1"/>
</dbReference>
<comment type="similarity">
    <text evidence="1 3">Belongs to the GST superfamily.</text>
</comment>
<dbReference type="SUPFAM" id="SSF47616">
    <property type="entry name" value="GST C-terminal domain-like"/>
    <property type="match status" value="1"/>
</dbReference>
<comment type="caution">
    <text evidence="6">The sequence shown here is derived from an EMBL/GenBank/DDBJ whole genome shotgun (WGS) entry which is preliminary data.</text>
</comment>
<feature type="domain" description="GST N-terminal" evidence="4">
    <location>
        <begin position="1"/>
        <end position="80"/>
    </location>
</feature>
<dbReference type="CDD" id="cd03048">
    <property type="entry name" value="GST_N_Ure2p_like"/>
    <property type="match status" value="1"/>
</dbReference>
<dbReference type="SFLD" id="SFLDG00358">
    <property type="entry name" value="Main_(cytGST)"/>
    <property type="match status" value="1"/>
</dbReference>
<organism evidence="6 7">
    <name type="scientific">Oceanisphaera arctica</name>
    <dbReference type="NCBI Taxonomy" id="641510"/>
    <lineage>
        <taxon>Bacteria</taxon>
        <taxon>Pseudomonadati</taxon>
        <taxon>Pseudomonadota</taxon>
        <taxon>Gammaproteobacteria</taxon>
        <taxon>Aeromonadales</taxon>
        <taxon>Aeromonadaceae</taxon>
        <taxon>Oceanisphaera</taxon>
    </lineage>
</organism>
<reference evidence="7" key="1">
    <citation type="submission" date="2016-11" db="EMBL/GenBank/DDBJ databases">
        <authorList>
            <person name="Sisinthy S."/>
            <person name="Ara S."/>
            <person name="Gundlapally S.R."/>
        </authorList>
    </citation>
    <scope>NUCLEOTIDE SEQUENCE [LARGE SCALE GENOMIC DNA]</scope>
    <source>
        <strain evidence="7">V1-41</strain>
    </source>
</reference>
<keyword evidence="2 6" id="KW-0808">Transferase</keyword>
<evidence type="ECO:0000259" key="5">
    <source>
        <dbReference type="PROSITE" id="PS50405"/>
    </source>
</evidence>
<evidence type="ECO:0000256" key="2">
    <source>
        <dbReference type="ARBA" id="ARBA00022679"/>
    </source>
</evidence>
<dbReference type="Pfam" id="PF02798">
    <property type="entry name" value="GST_N"/>
    <property type="match status" value="1"/>
</dbReference>
<dbReference type="Proteomes" id="UP000242231">
    <property type="component" value="Unassembled WGS sequence"/>
</dbReference>
<dbReference type="OrthoDB" id="9803562at2"/>
<evidence type="ECO:0000259" key="4">
    <source>
        <dbReference type="PROSITE" id="PS50404"/>
    </source>
</evidence>
<dbReference type="SFLD" id="SFLDG01150">
    <property type="entry name" value="Main.1:_Beta-like"/>
    <property type="match status" value="1"/>
</dbReference>
<accession>A0A2P5TPN4</accession>
<dbReference type="PANTHER" id="PTHR44051:SF19">
    <property type="entry name" value="DISULFIDE-BOND OXIDOREDUCTASE YFCG"/>
    <property type="match status" value="1"/>
</dbReference>
<evidence type="ECO:0000256" key="1">
    <source>
        <dbReference type="ARBA" id="ARBA00007409"/>
    </source>
</evidence>
<dbReference type="InterPro" id="IPR036249">
    <property type="entry name" value="Thioredoxin-like_sf"/>
</dbReference>
<evidence type="ECO:0000256" key="3">
    <source>
        <dbReference type="RuleBase" id="RU003494"/>
    </source>
</evidence>
<dbReference type="SFLD" id="SFLDG01151">
    <property type="entry name" value="Main.2:_Nu-like"/>
    <property type="match status" value="1"/>
</dbReference>
<evidence type="ECO:0000313" key="6">
    <source>
        <dbReference type="EMBL" id="PPL17679.1"/>
    </source>
</evidence>
<gene>
    <name evidence="6" type="ORF">UN63_03675</name>
</gene>
<dbReference type="SFLD" id="SFLDS00019">
    <property type="entry name" value="Glutathione_Transferase_(cytos"/>
    <property type="match status" value="1"/>
</dbReference>
<dbReference type="PROSITE" id="PS50405">
    <property type="entry name" value="GST_CTER"/>
    <property type="match status" value="1"/>
</dbReference>
<dbReference type="RefSeq" id="WP_104485437.1">
    <property type="nucleotide sequence ID" value="NZ_BMYB01000011.1"/>
</dbReference>
<proteinExistence type="inferred from homology"/>
<dbReference type="Pfam" id="PF00043">
    <property type="entry name" value="GST_C"/>
    <property type="match status" value="1"/>
</dbReference>
<protein>
    <submittedName>
        <fullName evidence="6">Glutathione S-transferase</fullName>
    </submittedName>
</protein>
<dbReference type="SUPFAM" id="SSF52833">
    <property type="entry name" value="Thioredoxin-like"/>
    <property type="match status" value="1"/>
</dbReference>
<evidence type="ECO:0000313" key="7">
    <source>
        <dbReference type="Proteomes" id="UP000242231"/>
    </source>
</evidence>
<sequence>MIKFFFNRAPNPLKIALYLEETGLPYEAVPVDTRKGEQHSPAFRAINPNGKVPAIEDNGVRVFDSTAILLYLAEKSGHLAGAPQDRAELLSWMMFIASGVGPFSGQAVHFKHMAPETIPYAINRYERETERHYEVLDTHLENRQYMVGDSYSIADISVWGWIDKAAFILGEDVPQAYPNLMRWFDSVNNRPAVARARDVGKDVSFKTELDEASKRAMFPQNYPKASNTTKTA</sequence>
<dbReference type="PROSITE" id="PS50404">
    <property type="entry name" value="GST_NTER"/>
    <property type="match status" value="1"/>
</dbReference>
<dbReference type="Gene3D" id="1.20.1050.10">
    <property type="match status" value="1"/>
</dbReference>
<dbReference type="Gene3D" id="3.40.30.10">
    <property type="entry name" value="Glutaredoxin"/>
    <property type="match status" value="1"/>
</dbReference>
<keyword evidence="7" id="KW-1185">Reference proteome</keyword>
<feature type="domain" description="GST C-terminal" evidence="5">
    <location>
        <begin position="82"/>
        <end position="209"/>
    </location>
</feature>
<dbReference type="EMBL" id="MPZM01000005">
    <property type="protein sequence ID" value="PPL17679.1"/>
    <property type="molecule type" value="Genomic_DNA"/>
</dbReference>
<name>A0A2P5TPN4_9GAMM</name>
<dbReference type="FunFam" id="3.40.30.10:FF:000039">
    <property type="entry name" value="Glutathione S-transferase domain"/>
    <property type="match status" value="1"/>
</dbReference>
<dbReference type="GO" id="GO:0016740">
    <property type="term" value="F:transferase activity"/>
    <property type="evidence" value="ECO:0007669"/>
    <property type="project" value="UniProtKB-KW"/>
</dbReference>
<dbReference type="InterPro" id="IPR004046">
    <property type="entry name" value="GST_C"/>
</dbReference>
<dbReference type="InterPro" id="IPR004045">
    <property type="entry name" value="Glutathione_S-Trfase_N"/>
</dbReference>
<dbReference type="InterPro" id="IPR036282">
    <property type="entry name" value="Glutathione-S-Trfase_C_sf"/>
</dbReference>
<dbReference type="InterPro" id="IPR010987">
    <property type="entry name" value="Glutathione-S-Trfase_C-like"/>
</dbReference>
<dbReference type="AlphaFoldDB" id="A0A2P5TPN4"/>